<sequence length="366" mass="40927">MEHLARKEIWRKDEALKHVEVLLEAQNARVLLLESQARESAAMIQERESAFMEERACMATQLDARRAELRQLVPPDTHTDAEVMQLVRNLNVQISQTATLLTDTFTPVADVEAQRASAEFTEAHERARHAVGPIMAELLESINHEDDPILVHIALQTDIVGFAAGIISSWDFQHQSNSTFAGIHKQMLKSESQNVAGRWRALTRQYSKQRLYQGRDLSEGFTTQLAERMCDILTVSGARASVADMRHSVFRNFATVVRLALELQEVIGEGVTSRDLDVVVVRMDDVFVPETMEDVYGGPGTGEQEQLHVLCTAALGLRRCEKPADGLGDELQVSTLVKPKVVLETLVYELGLVEEDEPDTEDNMIV</sequence>
<evidence type="ECO:0000313" key="2">
    <source>
        <dbReference type="Proteomes" id="UP000218811"/>
    </source>
</evidence>
<dbReference type="AlphaFoldDB" id="A0A2H3JKY5"/>
<dbReference type="EMBL" id="KB467887">
    <property type="protein sequence ID" value="PCH36667.1"/>
    <property type="molecule type" value="Genomic_DNA"/>
</dbReference>
<protein>
    <submittedName>
        <fullName evidence="1">Uncharacterized protein</fullName>
    </submittedName>
</protein>
<dbReference type="OMA" id="WDFQHQS"/>
<dbReference type="OrthoDB" id="3222645at2759"/>
<proteinExistence type="predicted"/>
<keyword evidence="2" id="KW-1185">Reference proteome</keyword>
<organism evidence="1 2">
    <name type="scientific">Wolfiporia cocos (strain MD-104)</name>
    <name type="common">Brown rot fungus</name>
    <dbReference type="NCBI Taxonomy" id="742152"/>
    <lineage>
        <taxon>Eukaryota</taxon>
        <taxon>Fungi</taxon>
        <taxon>Dikarya</taxon>
        <taxon>Basidiomycota</taxon>
        <taxon>Agaricomycotina</taxon>
        <taxon>Agaricomycetes</taxon>
        <taxon>Polyporales</taxon>
        <taxon>Phaeolaceae</taxon>
        <taxon>Wolfiporia</taxon>
    </lineage>
</organism>
<reference evidence="1 2" key="1">
    <citation type="journal article" date="2012" name="Science">
        <title>The Paleozoic origin of enzymatic lignin decomposition reconstructed from 31 fungal genomes.</title>
        <authorList>
            <person name="Floudas D."/>
            <person name="Binder M."/>
            <person name="Riley R."/>
            <person name="Barry K."/>
            <person name="Blanchette R.A."/>
            <person name="Henrissat B."/>
            <person name="Martinez A.T."/>
            <person name="Otillar R."/>
            <person name="Spatafora J.W."/>
            <person name="Yadav J.S."/>
            <person name="Aerts A."/>
            <person name="Benoit I."/>
            <person name="Boyd A."/>
            <person name="Carlson A."/>
            <person name="Copeland A."/>
            <person name="Coutinho P.M."/>
            <person name="de Vries R.P."/>
            <person name="Ferreira P."/>
            <person name="Findley K."/>
            <person name="Foster B."/>
            <person name="Gaskell J."/>
            <person name="Glotzer D."/>
            <person name="Gorecki P."/>
            <person name="Heitman J."/>
            <person name="Hesse C."/>
            <person name="Hori C."/>
            <person name="Igarashi K."/>
            <person name="Jurgens J.A."/>
            <person name="Kallen N."/>
            <person name="Kersten P."/>
            <person name="Kohler A."/>
            <person name="Kuees U."/>
            <person name="Kumar T.K.A."/>
            <person name="Kuo A."/>
            <person name="LaButti K."/>
            <person name="Larrondo L.F."/>
            <person name="Lindquist E."/>
            <person name="Ling A."/>
            <person name="Lombard V."/>
            <person name="Lucas S."/>
            <person name="Lundell T."/>
            <person name="Martin R."/>
            <person name="McLaughlin D.J."/>
            <person name="Morgenstern I."/>
            <person name="Morin E."/>
            <person name="Murat C."/>
            <person name="Nagy L.G."/>
            <person name="Nolan M."/>
            <person name="Ohm R.A."/>
            <person name="Patyshakuliyeva A."/>
            <person name="Rokas A."/>
            <person name="Ruiz-Duenas F.J."/>
            <person name="Sabat G."/>
            <person name="Salamov A."/>
            <person name="Samejima M."/>
            <person name="Schmutz J."/>
            <person name="Slot J.C."/>
            <person name="St John F."/>
            <person name="Stenlid J."/>
            <person name="Sun H."/>
            <person name="Sun S."/>
            <person name="Syed K."/>
            <person name="Tsang A."/>
            <person name="Wiebenga A."/>
            <person name="Young D."/>
            <person name="Pisabarro A."/>
            <person name="Eastwood D.C."/>
            <person name="Martin F."/>
            <person name="Cullen D."/>
            <person name="Grigoriev I.V."/>
            <person name="Hibbett D.S."/>
        </authorList>
    </citation>
    <scope>NUCLEOTIDE SEQUENCE [LARGE SCALE GENOMIC DNA]</scope>
    <source>
        <strain evidence="1 2">MD-104</strain>
    </source>
</reference>
<evidence type="ECO:0000313" key="1">
    <source>
        <dbReference type="EMBL" id="PCH36667.1"/>
    </source>
</evidence>
<gene>
    <name evidence="1" type="ORF">WOLCODRAFT_28714</name>
</gene>
<name>A0A2H3JKY5_WOLCO</name>
<dbReference type="Proteomes" id="UP000218811">
    <property type="component" value="Unassembled WGS sequence"/>
</dbReference>
<accession>A0A2H3JKY5</accession>
<dbReference type="STRING" id="742152.A0A2H3JKY5"/>